<dbReference type="AlphaFoldDB" id="A0A1F5B2H8"/>
<comment type="caution">
    <text evidence="5">The sequence shown here is derived from an EMBL/GenBank/DDBJ whole genome shotgun (WGS) entry which is preliminary data.</text>
</comment>
<dbReference type="SUPFAM" id="SSF52161">
    <property type="entry name" value="Ribosomal protein L13"/>
    <property type="match status" value="1"/>
</dbReference>
<dbReference type="InterPro" id="IPR005823">
    <property type="entry name" value="Ribosomal_uL13_bac-type"/>
</dbReference>
<dbReference type="PANTHER" id="PTHR11545">
    <property type="entry name" value="RIBOSOMAL PROTEIN L13"/>
    <property type="match status" value="1"/>
</dbReference>
<evidence type="ECO:0000256" key="4">
    <source>
        <dbReference type="ARBA" id="ARBA00035499"/>
    </source>
</evidence>
<evidence type="ECO:0000313" key="5">
    <source>
        <dbReference type="EMBL" id="OGD24838.1"/>
    </source>
</evidence>
<proteinExistence type="inferred from homology"/>
<name>A0A1F5B2H8_9BACT</name>
<dbReference type="GO" id="GO:0003735">
    <property type="term" value="F:structural constituent of ribosome"/>
    <property type="evidence" value="ECO:0007669"/>
    <property type="project" value="InterPro"/>
</dbReference>
<evidence type="ECO:0000256" key="3">
    <source>
        <dbReference type="ARBA" id="ARBA00023274"/>
    </source>
</evidence>
<dbReference type="GO" id="GO:0005840">
    <property type="term" value="C:ribosome"/>
    <property type="evidence" value="ECO:0007669"/>
    <property type="project" value="UniProtKB-KW"/>
</dbReference>
<evidence type="ECO:0000256" key="2">
    <source>
        <dbReference type="ARBA" id="ARBA00022980"/>
    </source>
</evidence>
<dbReference type="Proteomes" id="UP000176431">
    <property type="component" value="Unassembled WGS sequence"/>
</dbReference>
<dbReference type="InterPro" id="IPR005822">
    <property type="entry name" value="Ribosomal_uL13"/>
</dbReference>
<dbReference type="PIRSF" id="PIRSF002181">
    <property type="entry name" value="Ribosomal_L13"/>
    <property type="match status" value="1"/>
</dbReference>
<reference evidence="5 6" key="1">
    <citation type="journal article" date="2016" name="Nat. Commun.">
        <title>Thousands of microbial genomes shed light on interconnected biogeochemical processes in an aquifer system.</title>
        <authorList>
            <person name="Anantharaman K."/>
            <person name="Brown C.T."/>
            <person name="Hug L.A."/>
            <person name="Sharon I."/>
            <person name="Castelle C.J."/>
            <person name="Probst A.J."/>
            <person name="Thomas B.C."/>
            <person name="Singh A."/>
            <person name="Wilkins M.J."/>
            <person name="Karaoz U."/>
            <person name="Brodie E.L."/>
            <person name="Williams K.H."/>
            <person name="Hubbard S.S."/>
            <person name="Banfield J.F."/>
        </authorList>
    </citation>
    <scope>NUCLEOTIDE SEQUENCE [LARGE SCALE GENOMIC DNA]</scope>
</reference>
<dbReference type="PANTHER" id="PTHR11545:SF2">
    <property type="entry name" value="LARGE RIBOSOMAL SUBUNIT PROTEIN UL13M"/>
    <property type="match status" value="1"/>
</dbReference>
<sequence length="117" mass="13393">MANKPKIYNISAADKSLGRLASEIATLLRGKREINYFPHLDPMITVKVTDIDKILLTGKKAVQKIYRYHTGYPGGLKTVKYADLIKKDKNRALKLAILRMLNKSRLRAKLMKRLIIK</sequence>
<dbReference type="GO" id="GO:0017148">
    <property type="term" value="P:negative regulation of translation"/>
    <property type="evidence" value="ECO:0007669"/>
    <property type="project" value="TreeGrafter"/>
</dbReference>
<organism evidence="5 6">
    <name type="scientific">Candidatus Azambacteria bacterium RIFCSPHIGHO2_01_FULL_40_24</name>
    <dbReference type="NCBI Taxonomy" id="1797301"/>
    <lineage>
        <taxon>Bacteria</taxon>
        <taxon>Candidatus Azamiibacteriota</taxon>
    </lineage>
</organism>
<dbReference type="Gene3D" id="3.90.1180.10">
    <property type="entry name" value="Ribosomal protein L13"/>
    <property type="match status" value="1"/>
</dbReference>
<dbReference type="CDD" id="cd00392">
    <property type="entry name" value="Ribosomal_L13"/>
    <property type="match status" value="1"/>
</dbReference>
<evidence type="ECO:0000313" key="6">
    <source>
        <dbReference type="Proteomes" id="UP000176431"/>
    </source>
</evidence>
<dbReference type="NCBIfam" id="TIGR01066">
    <property type="entry name" value="rplM_bact"/>
    <property type="match status" value="1"/>
</dbReference>
<dbReference type="InterPro" id="IPR036899">
    <property type="entry name" value="Ribosomal_uL13_sf"/>
</dbReference>
<gene>
    <name evidence="5" type="ORF">A2819_00500</name>
</gene>
<evidence type="ECO:0000256" key="1">
    <source>
        <dbReference type="ARBA" id="ARBA00006227"/>
    </source>
</evidence>
<dbReference type="GO" id="GO:1990904">
    <property type="term" value="C:ribonucleoprotein complex"/>
    <property type="evidence" value="ECO:0007669"/>
    <property type="project" value="UniProtKB-KW"/>
</dbReference>
<dbReference type="Pfam" id="PF00572">
    <property type="entry name" value="Ribosomal_L13"/>
    <property type="match status" value="1"/>
</dbReference>
<comment type="similarity">
    <text evidence="1">Belongs to the universal ribosomal protein uL13 family.</text>
</comment>
<protein>
    <recommendedName>
        <fullName evidence="4">50S ribosomal protein L13</fullName>
    </recommendedName>
</protein>
<keyword evidence="3" id="KW-0687">Ribonucleoprotein</keyword>
<dbReference type="GO" id="GO:0003729">
    <property type="term" value="F:mRNA binding"/>
    <property type="evidence" value="ECO:0007669"/>
    <property type="project" value="TreeGrafter"/>
</dbReference>
<keyword evidence="2 5" id="KW-0689">Ribosomal protein</keyword>
<dbReference type="EMBL" id="MEYK01000031">
    <property type="protein sequence ID" value="OGD24838.1"/>
    <property type="molecule type" value="Genomic_DNA"/>
</dbReference>
<dbReference type="GO" id="GO:0006412">
    <property type="term" value="P:translation"/>
    <property type="evidence" value="ECO:0007669"/>
    <property type="project" value="InterPro"/>
</dbReference>
<accession>A0A1F5B2H8</accession>